<proteinExistence type="predicted"/>
<evidence type="ECO:0000259" key="6">
    <source>
        <dbReference type="PROSITE" id="PS50023"/>
    </source>
</evidence>
<dbReference type="PANTHER" id="PTHR24205">
    <property type="entry name" value="FOUR AND A HALF LIM DOMAINS PROTEIN"/>
    <property type="match status" value="1"/>
</dbReference>
<accession>A0A448X602</accession>
<dbReference type="Proteomes" id="UP000784294">
    <property type="component" value="Unassembled WGS sequence"/>
</dbReference>
<evidence type="ECO:0000313" key="8">
    <source>
        <dbReference type="Proteomes" id="UP000784294"/>
    </source>
</evidence>
<protein>
    <recommendedName>
        <fullName evidence="6">LIM zinc-binding domain-containing protein</fullName>
    </recommendedName>
</protein>
<dbReference type="AlphaFoldDB" id="A0A448X602"/>
<keyword evidence="1 5" id="KW-0479">Metal-binding</keyword>
<sequence length="74" mass="8506">MITACGGTWHPEHFLCTSCRIGLVRQDFYERDEQPYCADCHQTMFSPKCAYCNEAILDYIEAYVLNAYIPSSTI</sequence>
<evidence type="ECO:0000256" key="5">
    <source>
        <dbReference type="PROSITE-ProRule" id="PRU00125"/>
    </source>
</evidence>
<dbReference type="SUPFAM" id="SSF57716">
    <property type="entry name" value="Glucocorticoid receptor-like (DNA-binding domain)"/>
    <property type="match status" value="1"/>
</dbReference>
<dbReference type="GO" id="GO:0003712">
    <property type="term" value="F:transcription coregulator activity"/>
    <property type="evidence" value="ECO:0007669"/>
    <property type="project" value="TreeGrafter"/>
</dbReference>
<dbReference type="GO" id="GO:0046872">
    <property type="term" value="F:metal ion binding"/>
    <property type="evidence" value="ECO:0007669"/>
    <property type="project" value="UniProtKB-KW"/>
</dbReference>
<keyword evidence="4 5" id="KW-0440">LIM domain</keyword>
<evidence type="ECO:0000256" key="2">
    <source>
        <dbReference type="ARBA" id="ARBA00022737"/>
    </source>
</evidence>
<keyword evidence="2" id="KW-0677">Repeat</keyword>
<name>A0A448X602_9PLAT</name>
<evidence type="ECO:0000256" key="4">
    <source>
        <dbReference type="ARBA" id="ARBA00023038"/>
    </source>
</evidence>
<dbReference type="Gene3D" id="2.10.110.10">
    <property type="entry name" value="Cysteine Rich Protein"/>
    <property type="match status" value="1"/>
</dbReference>
<gene>
    <name evidence="7" type="ORF">PXEA_LOCUS22357</name>
</gene>
<dbReference type="InterPro" id="IPR001781">
    <property type="entry name" value="Znf_LIM"/>
</dbReference>
<dbReference type="GO" id="GO:0005634">
    <property type="term" value="C:nucleus"/>
    <property type="evidence" value="ECO:0007669"/>
    <property type="project" value="TreeGrafter"/>
</dbReference>
<dbReference type="OrthoDB" id="15567at2759"/>
<reference evidence="7" key="1">
    <citation type="submission" date="2018-11" db="EMBL/GenBank/DDBJ databases">
        <authorList>
            <consortium name="Pathogen Informatics"/>
        </authorList>
    </citation>
    <scope>NUCLEOTIDE SEQUENCE</scope>
</reference>
<evidence type="ECO:0000256" key="3">
    <source>
        <dbReference type="ARBA" id="ARBA00022833"/>
    </source>
</evidence>
<dbReference type="PROSITE" id="PS50023">
    <property type="entry name" value="LIM_DOMAIN_2"/>
    <property type="match status" value="1"/>
</dbReference>
<dbReference type="Pfam" id="PF00412">
    <property type="entry name" value="LIM"/>
    <property type="match status" value="1"/>
</dbReference>
<dbReference type="PANTHER" id="PTHR24205:SF16">
    <property type="entry name" value="GH01042P-RELATED"/>
    <property type="match status" value="1"/>
</dbReference>
<keyword evidence="3 5" id="KW-0862">Zinc</keyword>
<evidence type="ECO:0000256" key="1">
    <source>
        <dbReference type="ARBA" id="ARBA00022723"/>
    </source>
</evidence>
<organism evidence="7 8">
    <name type="scientific">Protopolystoma xenopodis</name>
    <dbReference type="NCBI Taxonomy" id="117903"/>
    <lineage>
        <taxon>Eukaryota</taxon>
        <taxon>Metazoa</taxon>
        <taxon>Spiralia</taxon>
        <taxon>Lophotrochozoa</taxon>
        <taxon>Platyhelminthes</taxon>
        <taxon>Monogenea</taxon>
        <taxon>Polyopisthocotylea</taxon>
        <taxon>Polystomatidea</taxon>
        <taxon>Polystomatidae</taxon>
        <taxon>Protopolystoma</taxon>
    </lineage>
</organism>
<dbReference type="SMART" id="SM00132">
    <property type="entry name" value="LIM"/>
    <property type="match status" value="1"/>
</dbReference>
<feature type="domain" description="LIM zinc-binding" evidence="6">
    <location>
        <begin position="1"/>
        <end position="47"/>
    </location>
</feature>
<dbReference type="GO" id="GO:0030018">
    <property type="term" value="C:Z disc"/>
    <property type="evidence" value="ECO:0007669"/>
    <property type="project" value="TreeGrafter"/>
</dbReference>
<keyword evidence="8" id="KW-1185">Reference proteome</keyword>
<dbReference type="EMBL" id="CAAALY010098721">
    <property type="protein sequence ID" value="VEL28917.1"/>
    <property type="molecule type" value="Genomic_DNA"/>
</dbReference>
<comment type="caution">
    <text evidence="7">The sequence shown here is derived from an EMBL/GenBank/DDBJ whole genome shotgun (WGS) entry which is preliminary data.</text>
</comment>
<evidence type="ECO:0000313" key="7">
    <source>
        <dbReference type="EMBL" id="VEL28917.1"/>
    </source>
</evidence>